<gene>
    <name evidence="2" type="ORF">CATMQ487_33170</name>
</gene>
<dbReference type="CDD" id="cd10440">
    <property type="entry name" value="GIY-YIG_COG3680"/>
    <property type="match status" value="1"/>
</dbReference>
<dbReference type="Pfam" id="PF22945">
    <property type="entry name" value="LEM-3_GIY-YIG"/>
    <property type="match status" value="1"/>
</dbReference>
<sequence>MQMQVTQFPAGLHEKLSYYVYVYVDTSDDDDRVLYVGKGKGNRCFAHLNQVNDTDKSTEINRLQAEGRLRIDILIHGVDEKTALQVEAAAIDLLRLERLYNQKRGDDSREFGRISTDDLVAKLQPRIVLGAPDFQDDCILIRLRQRYYSGMPAQALYDSTRGVWRVSRESADQVSLALAVHEGIVREVYRIAGWFTAGSTLYATQDLHGPVDRGSPRMEFVGRVADEPERQRYLHADVSRCFRPGAQNPVTYIGPSFPKPEVER</sequence>
<name>A0ABN6PPV0_9BURK</name>
<evidence type="ECO:0000313" key="2">
    <source>
        <dbReference type="EMBL" id="BDI06347.1"/>
    </source>
</evidence>
<dbReference type="PROSITE" id="PS50164">
    <property type="entry name" value="GIY_YIG"/>
    <property type="match status" value="1"/>
</dbReference>
<dbReference type="EMBL" id="AP025730">
    <property type="protein sequence ID" value="BDI06347.1"/>
    <property type="molecule type" value="Genomic_DNA"/>
</dbReference>
<feature type="domain" description="GIY-YIG" evidence="1">
    <location>
        <begin position="16"/>
        <end position="102"/>
    </location>
</feature>
<reference evidence="2" key="1">
    <citation type="submission" date="2022-04" db="EMBL/GenBank/DDBJ databases">
        <title>Whole genome sequence of Sphaerotilus sp. FB-5.</title>
        <authorList>
            <person name="Takeda M."/>
            <person name="Narihara S."/>
            <person name="Akimoto M."/>
            <person name="Akimoto R."/>
            <person name="Nishiyashiki S."/>
            <person name="Murakami T."/>
        </authorList>
    </citation>
    <scope>NUCLEOTIDE SEQUENCE</scope>
    <source>
        <strain evidence="2">FB-5</strain>
    </source>
</reference>
<dbReference type="InterPro" id="IPR000305">
    <property type="entry name" value="GIY-YIG_endonuc"/>
</dbReference>
<evidence type="ECO:0000259" key="1">
    <source>
        <dbReference type="PROSITE" id="PS50164"/>
    </source>
</evidence>
<keyword evidence="3" id="KW-1185">Reference proteome</keyword>
<evidence type="ECO:0000313" key="3">
    <source>
        <dbReference type="Proteomes" id="UP001057498"/>
    </source>
</evidence>
<proteinExistence type="predicted"/>
<organism evidence="2 3">
    <name type="scientific">Sphaerotilus microaerophilus</name>
    <dbReference type="NCBI Taxonomy" id="2914710"/>
    <lineage>
        <taxon>Bacteria</taxon>
        <taxon>Pseudomonadati</taxon>
        <taxon>Pseudomonadota</taxon>
        <taxon>Betaproteobacteria</taxon>
        <taxon>Burkholderiales</taxon>
        <taxon>Sphaerotilaceae</taxon>
        <taxon>Sphaerotilus</taxon>
    </lineage>
</organism>
<accession>A0ABN6PPV0</accession>
<dbReference type="Proteomes" id="UP001057498">
    <property type="component" value="Chromosome"/>
</dbReference>
<protein>
    <recommendedName>
        <fullName evidence="1">GIY-YIG domain-containing protein</fullName>
    </recommendedName>
</protein>